<keyword evidence="3" id="KW-1185">Reference proteome</keyword>
<evidence type="ECO:0008006" key="4">
    <source>
        <dbReference type="Google" id="ProtNLM"/>
    </source>
</evidence>
<proteinExistence type="predicted"/>
<dbReference type="InterPro" id="IPR036168">
    <property type="entry name" value="AP2_Mu_C_sf"/>
</dbReference>
<dbReference type="Proteomes" id="UP001224775">
    <property type="component" value="Unassembled WGS sequence"/>
</dbReference>
<evidence type="ECO:0000313" key="2">
    <source>
        <dbReference type="EMBL" id="KAK1741854.1"/>
    </source>
</evidence>
<protein>
    <recommendedName>
        <fullName evidence="4">MHD domain-containing protein</fullName>
    </recommendedName>
</protein>
<evidence type="ECO:0000256" key="1">
    <source>
        <dbReference type="SAM" id="MobiDB-lite"/>
    </source>
</evidence>
<dbReference type="Gene3D" id="2.60.40.1170">
    <property type="entry name" value="Mu homology domain, subdomain B"/>
    <property type="match status" value="2"/>
</dbReference>
<dbReference type="AlphaFoldDB" id="A0AAD9DDC1"/>
<dbReference type="SUPFAM" id="SSF49447">
    <property type="entry name" value="Second domain of Mu2 adaptin subunit (ap50) of ap2 adaptor"/>
    <property type="match status" value="1"/>
</dbReference>
<name>A0AAD9DDC1_9STRA</name>
<sequence>MAAQAAFDPFADDWDEHHHHHTQQARSPSPLPPPRLRRLSRYRSCPGTDNHDTLLSKTVDVKKQQPSVGFVTDPNDIFSSTTLYDDDDEFSDVEWPVGGANELKCNNLNDIFLARESNDRDGLVFNVHEEMSIINRSQSKHKHCTVKVCGSVSVESPEQNKPCRLLLNFHDPQGHIDSIASDEYNYVRKDELELEVIVPTEPITQLVQYTGSEQLCPVPMLVKTSVQDCGNHSKLSLQLMVNPRNTSPLVNAAVIVSVPFGYDGERCCVKQSQGDVGRVIDKGVIDSNWSGITRLLSWQLRELHSGAIYEFEAVFPTSSDDDDDDMDDIFTETMSDDSLKFPVLLRYDSAGSLLSGVQINCGRATGHSFKKGFRVYHRET</sequence>
<gene>
    <name evidence="2" type="ORF">QTG54_007427</name>
</gene>
<accession>A0AAD9DDC1</accession>
<reference evidence="2" key="1">
    <citation type="submission" date="2023-06" db="EMBL/GenBank/DDBJ databases">
        <title>Survivors Of The Sea: Transcriptome response of Skeletonema marinoi to long-term dormancy.</title>
        <authorList>
            <person name="Pinder M.I.M."/>
            <person name="Kourtchenko O."/>
            <person name="Robertson E.K."/>
            <person name="Larsson T."/>
            <person name="Maumus F."/>
            <person name="Osuna-Cruz C.M."/>
            <person name="Vancaester E."/>
            <person name="Stenow R."/>
            <person name="Vandepoele K."/>
            <person name="Ploug H."/>
            <person name="Bruchert V."/>
            <person name="Godhe A."/>
            <person name="Topel M."/>
        </authorList>
    </citation>
    <scope>NUCLEOTIDE SEQUENCE</scope>
    <source>
        <strain evidence="2">R05AC</strain>
    </source>
</reference>
<evidence type="ECO:0000313" key="3">
    <source>
        <dbReference type="Proteomes" id="UP001224775"/>
    </source>
</evidence>
<comment type="caution">
    <text evidence="2">The sequence shown here is derived from an EMBL/GenBank/DDBJ whole genome shotgun (WGS) entry which is preliminary data.</text>
</comment>
<dbReference type="EMBL" id="JATAAI010000012">
    <property type="protein sequence ID" value="KAK1741854.1"/>
    <property type="molecule type" value="Genomic_DNA"/>
</dbReference>
<feature type="region of interest" description="Disordered" evidence="1">
    <location>
        <begin position="1"/>
        <end position="53"/>
    </location>
</feature>
<organism evidence="2 3">
    <name type="scientific">Skeletonema marinoi</name>
    <dbReference type="NCBI Taxonomy" id="267567"/>
    <lineage>
        <taxon>Eukaryota</taxon>
        <taxon>Sar</taxon>
        <taxon>Stramenopiles</taxon>
        <taxon>Ochrophyta</taxon>
        <taxon>Bacillariophyta</taxon>
        <taxon>Coscinodiscophyceae</taxon>
        <taxon>Thalassiosirophycidae</taxon>
        <taxon>Thalassiosirales</taxon>
        <taxon>Skeletonemataceae</taxon>
        <taxon>Skeletonema</taxon>
        <taxon>Skeletonema marinoi-dohrnii complex</taxon>
    </lineage>
</organism>